<dbReference type="Pfam" id="PF09994">
    <property type="entry name" value="T6SS_Tle1-like_cat"/>
    <property type="match status" value="1"/>
</dbReference>
<proteinExistence type="predicted"/>
<comment type="caution">
    <text evidence="2">The sequence shown here is derived from an EMBL/GenBank/DDBJ whole genome shotgun (WGS) entry which is preliminary data.</text>
</comment>
<dbReference type="AlphaFoldDB" id="A0A6L9MI00"/>
<dbReference type="EMBL" id="JAAAMJ010000008">
    <property type="protein sequence ID" value="NDV87435.1"/>
    <property type="molecule type" value="Genomic_DNA"/>
</dbReference>
<feature type="domain" description="T6SS Phospholipase effector Tle1-like catalytic" evidence="1">
    <location>
        <begin position="3"/>
        <end position="271"/>
    </location>
</feature>
<name>A0A6L9MI00_9HYPH</name>
<dbReference type="PANTHER" id="PTHR33840">
    <property type="match status" value="1"/>
</dbReference>
<evidence type="ECO:0000313" key="2">
    <source>
        <dbReference type="EMBL" id="NDV87435.1"/>
    </source>
</evidence>
<dbReference type="Proteomes" id="UP000476332">
    <property type="component" value="Unassembled WGS sequence"/>
</dbReference>
<gene>
    <name evidence="2" type="ORF">GTW51_12070</name>
</gene>
<organism evidence="2 3">
    <name type="scientific">Aurantimonas aggregata</name>
    <dbReference type="NCBI Taxonomy" id="2047720"/>
    <lineage>
        <taxon>Bacteria</taxon>
        <taxon>Pseudomonadati</taxon>
        <taxon>Pseudomonadota</taxon>
        <taxon>Alphaproteobacteria</taxon>
        <taxon>Hyphomicrobiales</taxon>
        <taxon>Aurantimonadaceae</taxon>
        <taxon>Aurantimonas</taxon>
    </lineage>
</organism>
<evidence type="ECO:0000259" key="1">
    <source>
        <dbReference type="Pfam" id="PF09994"/>
    </source>
</evidence>
<dbReference type="InterPro" id="IPR018712">
    <property type="entry name" value="Tle1-like_cat"/>
</dbReference>
<evidence type="ECO:0000313" key="3">
    <source>
        <dbReference type="Proteomes" id="UP000476332"/>
    </source>
</evidence>
<keyword evidence="3" id="KW-1185">Reference proteome</keyword>
<protein>
    <submittedName>
        <fullName evidence="2">DUF2235 domain-containing protein</fullName>
    </submittedName>
</protein>
<dbReference type="RefSeq" id="WP_163044185.1">
    <property type="nucleotide sequence ID" value="NZ_JAAAMJ010000008.1"/>
</dbReference>
<reference evidence="2 3" key="1">
    <citation type="submission" date="2020-01" db="EMBL/GenBank/DDBJ databases">
        <title>Genomes of bacteria type strains.</title>
        <authorList>
            <person name="Chen J."/>
            <person name="Zhu S."/>
            <person name="Chen J."/>
        </authorList>
    </citation>
    <scope>NUCLEOTIDE SEQUENCE [LARGE SCALE GENOMIC DNA]</scope>
    <source>
        <strain evidence="2 3">KCTC 52919</strain>
    </source>
</reference>
<accession>A0A6L9MI00</accession>
<sequence>MRKRLIVCFDGTWNNADDIDETDESGKRATNVQRIARAVRGNSGDIQQIVLYLRGVGSTGTQIDRLVAGATGAGVEDNIRSAYMFLAQNYRPARKEDGHDVPADEIFLFGFSRGAFSVRSLAGFISSAGLLKRQRLGDLRRAWTYYRTEGKRSSKDFCEVHKSDCHHDPEITFVGVWDTVGALGIPRSIVGLQLDSSHEFHDTTPSKIVANAFHALAIDEYRDEYVPTLWTGKVPKGATVEQCWFAGAHSDVGGGYADRTLADIPLVWMARKAEQCGLALQWQDEDRPAEPLLPDDATLDPRAPQHESRFNFSRKDRLTPTIRQIQGAAFKTSFLERAYVPSDEKGKPLTPINETVHPCAVKRFGKKVAVVLDDDGDIEIISYAPKNLAAALKKTV</sequence>
<dbReference type="PANTHER" id="PTHR33840:SF1">
    <property type="entry name" value="TLE1 PHOSPHOLIPASE DOMAIN-CONTAINING PROTEIN"/>
    <property type="match status" value="1"/>
</dbReference>